<dbReference type="GeneID" id="54420996"/>
<feature type="region of interest" description="Disordered" evidence="4">
    <location>
        <begin position="374"/>
        <end position="397"/>
    </location>
</feature>
<gene>
    <name evidence="6 8" type="ORF">P152DRAFT_462846</name>
</gene>
<dbReference type="Gene3D" id="3.30.450.60">
    <property type="match status" value="1"/>
</dbReference>
<organism evidence="6">
    <name type="scientific">Eremomyces bilateralis CBS 781.70</name>
    <dbReference type="NCBI Taxonomy" id="1392243"/>
    <lineage>
        <taxon>Eukaryota</taxon>
        <taxon>Fungi</taxon>
        <taxon>Dikarya</taxon>
        <taxon>Ascomycota</taxon>
        <taxon>Pezizomycotina</taxon>
        <taxon>Dothideomycetes</taxon>
        <taxon>Dothideomycetes incertae sedis</taxon>
        <taxon>Eremomycetales</taxon>
        <taxon>Eremomycetaceae</taxon>
        <taxon>Eremomyces</taxon>
    </lineage>
</organism>
<evidence type="ECO:0000313" key="6">
    <source>
        <dbReference type="EMBL" id="KAF1808108.1"/>
    </source>
</evidence>
<dbReference type="GO" id="GO:0012505">
    <property type="term" value="C:endomembrane system"/>
    <property type="evidence" value="ECO:0007669"/>
    <property type="project" value="UniProtKB-SubCell"/>
</dbReference>
<dbReference type="SUPFAM" id="SSF64356">
    <property type="entry name" value="SNARE-like"/>
    <property type="match status" value="1"/>
</dbReference>
<dbReference type="SUPFAM" id="SSF49447">
    <property type="entry name" value="Second domain of Mu2 adaptin subunit (ap50) of ap2 adaptor"/>
    <property type="match status" value="1"/>
</dbReference>
<feature type="region of interest" description="Disordered" evidence="4">
    <location>
        <begin position="474"/>
        <end position="516"/>
    </location>
</feature>
<evidence type="ECO:0000256" key="4">
    <source>
        <dbReference type="SAM" id="MobiDB-lite"/>
    </source>
</evidence>
<evidence type="ECO:0000256" key="2">
    <source>
        <dbReference type="ARBA" id="ARBA00022448"/>
    </source>
</evidence>
<feature type="domain" description="MHD" evidence="5">
    <location>
        <begin position="217"/>
        <end position="584"/>
    </location>
</feature>
<reference evidence="8" key="3">
    <citation type="submission" date="2025-04" db="UniProtKB">
        <authorList>
            <consortium name="RefSeq"/>
        </authorList>
    </citation>
    <scope>IDENTIFICATION</scope>
    <source>
        <strain evidence="8">CBS 781.70</strain>
    </source>
</reference>
<dbReference type="InterPro" id="IPR050431">
    <property type="entry name" value="Adaptor_comp_med_subunit"/>
</dbReference>
<dbReference type="InterPro" id="IPR036168">
    <property type="entry name" value="AP2_Mu_C_sf"/>
</dbReference>
<keyword evidence="3" id="KW-0472">Membrane</keyword>
<dbReference type="Proteomes" id="UP000504638">
    <property type="component" value="Unplaced"/>
</dbReference>
<evidence type="ECO:0000256" key="1">
    <source>
        <dbReference type="ARBA" id="ARBA00004308"/>
    </source>
</evidence>
<dbReference type="PANTHER" id="PTHR10529">
    <property type="entry name" value="AP COMPLEX SUBUNIT MU"/>
    <property type="match status" value="1"/>
</dbReference>
<sequence length="585" mass="62539">MGTIDVVYIFDEHNTLLLSHHYHGSPPSAKVLLNTYLSHSSPRPSVLYVPSTHPPCILCSMVQDRLLFLTPLSHDMDPLIALEFLHRVADALEEFLGSPLLASRIETQYDVVAQLLGEMCDAGIMSVTEPNALRDLVDVGVGLMGKFLGGVGLPRYIPSSLEPQNNLSKMGLLTLFEFSASPSLSSAPGSSLSFKPPGSDTNQLAIPWRRANVRHTSNELYVDIVESVTAILAPSGRPLAARAHGTIVFTAKVSGVPDLILQLTTPGGRMNVAHTMQLPVFHPCVRLARWKEHPGELSFVPPDGRFVLAGYEVDLLGADYLTRAMHDPNYRSDLHLPVSIELNKSLGPDALDFEVKMSLDLSFVKVSSSSSTGLGAGLGRAKSAGLRPSTATSGTSAQPTLEEIVVSVPIPSGVRNFSEMKASRGEATYAPGDGTLEWRIYGKEASMLMNGVHSVSGGVVATLRCSVVGQPNVGEVEEPFAPPKEKWDYDEGGDDAYQAEAGSGKSTGKKSPSDEKLSRIAAKNAELMPSSASVSFQVKGWLPSGIKVEKLAIDMPKSKGIGAGVQPYKGVKYLAVSKGGVEIRC</sequence>
<comment type="subcellular location">
    <subcellularLocation>
        <location evidence="1">Endomembrane system</location>
    </subcellularLocation>
</comment>
<reference evidence="8" key="2">
    <citation type="submission" date="2020-04" db="EMBL/GenBank/DDBJ databases">
        <authorList>
            <consortium name="NCBI Genome Project"/>
        </authorList>
    </citation>
    <scope>NUCLEOTIDE SEQUENCE</scope>
    <source>
        <strain evidence="8">CBS 781.70</strain>
    </source>
</reference>
<dbReference type="AlphaFoldDB" id="A0A6G1FQV1"/>
<accession>A0A6G1FQV1</accession>
<reference evidence="6 8" key="1">
    <citation type="submission" date="2020-01" db="EMBL/GenBank/DDBJ databases">
        <authorList>
            <consortium name="DOE Joint Genome Institute"/>
            <person name="Haridas S."/>
            <person name="Albert R."/>
            <person name="Binder M."/>
            <person name="Bloem J."/>
            <person name="Labutti K."/>
            <person name="Salamov A."/>
            <person name="Andreopoulos B."/>
            <person name="Baker S.E."/>
            <person name="Barry K."/>
            <person name="Bills G."/>
            <person name="Bluhm B.H."/>
            <person name="Cannon C."/>
            <person name="Castanera R."/>
            <person name="Culley D.E."/>
            <person name="Daum C."/>
            <person name="Ezra D."/>
            <person name="Gonzalez J.B."/>
            <person name="Henrissat B."/>
            <person name="Kuo A."/>
            <person name="Liang C."/>
            <person name="Lipzen A."/>
            <person name="Lutzoni F."/>
            <person name="Magnuson J."/>
            <person name="Mondo S."/>
            <person name="Nolan M."/>
            <person name="Ohm R."/>
            <person name="Pangilinan J."/>
            <person name="Park H.-J."/>
            <person name="Ramirez L."/>
            <person name="Alfaro M."/>
            <person name="Sun H."/>
            <person name="Tritt A."/>
            <person name="Yoshinaga Y."/>
            <person name="Zwiers L.-H."/>
            <person name="Turgeon B.G."/>
            <person name="Goodwin S.B."/>
            <person name="Spatafora J.W."/>
            <person name="Crous P.W."/>
            <person name="Grigoriev I.V."/>
        </authorList>
    </citation>
    <scope>NUCLEOTIDE SEQUENCE</scope>
    <source>
        <strain evidence="6 8">CBS 781.70</strain>
    </source>
</reference>
<keyword evidence="7" id="KW-1185">Reference proteome</keyword>
<protein>
    <submittedName>
        <fullName evidence="6 8">Clathrin adaptor, mu subunit</fullName>
    </submittedName>
</protein>
<dbReference type="Pfam" id="PF00928">
    <property type="entry name" value="Adap_comp_sub"/>
    <property type="match status" value="1"/>
</dbReference>
<dbReference type="PROSITE" id="PS51072">
    <property type="entry name" value="MHD"/>
    <property type="match status" value="1"/>
</dbReference>
<name>A0A6G1FQV1_9PEZI</name>
<evidence type="ECO:0000313" key="8">
    <source>
        <dbReference type="RefSeq" id="XP_033529739.1"/>
    </source>
</evidence>
<keyword evidence="2" id="KW-0813">Transport</keyword>
<evidence type="ECO:0000313" key="7">
    <source>
        <dbReference type="Proteomes" id="UP000504638"/>
    </source>
</evidence>
<proteinExistence type="predicted"/>
<dbReference type="OrthoDB" id="870at2759"/>
<evidence type="ECO:0000259" key="5">
    <source>
        <dbReference type="PROSITE" id="PS51072"/>
    </source>
</evidence>
<dbReference type="EMBL" id="ML975190">
    <property type="protein sequence ID" value="KAF1808108.1"/>
    <property type="molecule type" value="Genomic_DNA"/>
</dbReference>
<dbReference type="CDD" id="cd14837">
    <property type="entry name" value="AP3_Mu_N"/>
    <property type="match status" value="1"/>
</dbReference>
<dbReference type="InterPro" id="IPR028565">
    <property type="entry name" value="MHD"/>
</dbReference>
<dbReference type="Gene3D" id="2.60.40.1170">
    <property type="entry name" value="Mu homology domain, subdomain B"/>
    <property type="match status" value="2"/>
</dbReference>
<evidence type="ECO:0000256" key="3">
    <source>
        <dbReference type="ARBA" id="ARBA00023136"/>
    </source>
</evidence>
<dbReference type="RefSeq" id="XP_033529739.1">
    <property type="nucleotide sequence ID" value="XM_033680426.1"/>
</dbReference>
<dbReference type="InterPro" id="IPR011012">
    <property type="entry name" value="Longin-like_dom_sf"/>
</dbReference>